<evidence type="ECO:0000256" key="1">
    <source>
        <dbReference type="SAM" id="SignalP"/>
    </source>
</evidence>
<dbReference type="KEGG" id="spai:FPZ24_02125"/>
<feature type="chain" id="PRO_5022894524" description="DUF1579 domain-containing protein" evidence="1">
    <location>
        <begin position="19"/>
        <end position="180"/>
    </location>
</feature>
<protein>
    <recommendedName>
        <fullName evidence="4">DUF1579 domain-containing protein</fullName>
    </recommendedName>
</protein>
<dbReference type="EMBL" id="CP042306">
    <property type="protein sequence ID" value="QDZ06419.1"/>
    <property type="molecule type" value="Genomic_DNA"/>
</dbReference>
<feature type="signal peptide" evidence="1">
    <location>
        <begin position="1"/>
        <end position="18"/>
    </location>
</feature>
<keyword evidence="1" id="KW-0732">Signal</keyword>
<sequence>MKRIISIALVLAAAGANAQQKPTPAVPPQTKGCDTPESHQFDFWVGNWETFNNSDGSPAGTNNIEKLYKGCTIRENWIEPGLTGGSLTTYDVRDGKWHQAWTDSSGSWRTFVGGMVGGSMVMIWSHPSVRMPGKTAQERITITPNPDGTVRQHGELSFDSVNWVDAYDITYRRIAKRRTR</sequence>
<dbReference type="Proteomes" id="UP000315673">
    <property type="component" value="Chromosome"/>
</dbReference>
<reference evidence="2 3" key="1">
    <citation type="submission" date="2019-07" db="EMBL/GenBank/DDBJ databases">
        <title>Full genome sequence of Sphingomonas sp. 4R-6-7(HKS19).</title>
        <authorList>
            <person name="Im W.-T."/>
        </authorList>
    </citation>
    <scope>NUCLEOTIDE SEQUENCE [LARGE SCALE GENOMIC DNA]</scope>
    <source>
        <strain evidence="2 3">HKS19</strain>
    </source>
</reference>
<gene>
    <name evidence="2" type="ORF">FPZ24_02125</name>
</gene>
<dbReference type="RefSeq" id="WP_146569503.1">
    <property type="nucleotide sequence ID" value="NZ_CP042306.1"/>
</dbReference>
<organism evidence="2 3">
    <name type="scientific">Sphingomonas panacisoli</name>
    <dbReference type="NCBI Taxonomy" id="1813879"/>
    <lineage>
        <taxon>Bacteria</taxon>
        <taxon>Pseudomonadati</taxon>
        <taxon>Pseudomonadota</taxon>
        <taxon>Alphaproteobacteria</taxon>
        <taxon>Sphingomonadales</taxon>
        <taxon>Sphingomonadaceae</taxon>
        <taxon>Sphingomonas</taxon>
    </lineage>
</organism>
<evidence type="ECO:0000313" key="3">
    <source>
        <dbReference type="Proteomes" id="UP000315673"/>
    </source>
</evidence>
<evidence type="ECO:0000313" key="2">
    <source>
        <dbReference type="EMBL" id="QDZ06419.1"/>
    </source>
</evidence>
<dbReference type="AlphaFoldDB" id="A0A5B8LEX2"/>
<keyword evidence="3" id="KW-1185">Reference proteome</keyword>
<proteinExistence type="predicted"/>
<evidence type="ECO:0008006" key="4">
    <source>
        <dbReference type="Google" id="ProtNLM"/>
    </source>
</evidence>
<dbReference type="OrthoDB" id="8902597at2"/>
<name>A0A5B8LEX2_9SPHN</name>
<accession>A0A5B8LEX2</accession>